<dbReference type="EMBL" id="CP023315">
    <property type="protein sequence ID" value="ATC32615.1"/>
    <property type="molecule type" value="Genomic_DNA"/>
</dbReference>
<keyword evidence="1" id="KW-1133">Transmembrane helix</keyword>
<keyword evidence="1" id="KW-0812">Transmembrane</keyword>
<reference evidence="3" key="1">
    <citation type="submission" date="2017-09" db="EMBL/GenBank/DDBJ databases">
        <title>Genome evolution observed in wild isolates of Caulobacter crescentus.</title>
        <authorList>
            <person name="Ely B."/>
            <person name="Wilson K."/>
            <person name="Scott D."/>
        </authorList>
    </citation>
    <scope>NUCLEOTIDE SEQUENCE [LARGE SCALE GENOMIC DNA]</scope>
    <source>
        <strain evidence="3">CB13b1a</strain>
    </source>
</reference>
<gene>
    <name evidence="2" type="ORF">CA606_09800</name>
</gene>
<protein>
    <submittedName>
        <fullName evidence="2">Uncharacterized protein</fullName>
    </submittedName>
</protein>
<sequence>MADPEVRFPETYVSGVPVWARRRKRSSVPPLVSMVVILLALFGAVMIGVSLRMGSVEKGGAVVDDWIAQGKAMWDEAAGQVKEGQASPKS</sequence>
<dbReference type="AlphaFoldDB" id="A0A290MLF0"/>
<evidence type="ECO:0000313" key="3">
    <source>
        <dbReference type="Proteomes" id="UP000217311"/>
    </source>
</evidence>
<feature type="transmembrane region" description="Helical" evidence="1">
    <location>
        <begin position="31"/>
        <end position="51"/>
    </location>
</feature>
<accession>A0A290MLF0</accession>
<proteinExistence type="predicted"/>
<dbReference type="Proteomes" id="UP000217311">
    <property type="component" value="Chromosome"/>
</dbReference>
<evidence type="ECO:0000313" key="2">
    <source>
        <dbReference type="EMBL" id="ATC32615.1"/>
    </source>
</evidence>
<keyword evidence="1" id="KW-0472">Membrane</keyword>
<organism evidence="2 3">
    <name type="scientific">Caulobacter vibrioides</name>
    <name type="common">Caulobacter crescentus</name>
    <dbReference type="NCBI Taxonomy" id="155892"/>
    <lineage>
        <taxon>Bacteria</taxon>
        <taxon>Pseudomonadati</taxon>
        <taxon>Pseudomonadota</taxon>
        <taxon>Alphaproteobacteria</taxon>
        <taxon>Caulobacterales</taxon>
        <taxon>Caulobacteraceae</taxon>
        <taxon>Caulobacter</taxon>
    </lineage>
</organism>
<evidence type="ECO:0000256" key="1">
    <source>
        <dbReference type="SAM" id="Phobius"/>
    </source>
</evidence>
<name>A0A290MLF0_CAUVI</name>